<organism evidence="2 3">
    <name type="scientific">Pleurodeles waltl</name>
    <name type="common">Iberian ribbed newt</name>
    <dbReference type="NCBI Taxonomy" id="8319"/>
    <lineage>
        <taxon>Eukaryota</taxon>
        <taxon>Metazoa</taxon>
        <taxon>Chordata</taxon>
        <taxon>Craniata</taxon>
        <taxon>Vertebrata</taxon>
        <taxon>Euteleostomi</taxon>
        <taxon>Amphibia</taxon>
        <taxon>Batrachia</taxon>
        <taxon>Caudata</taxon>
        <taxon>Salamandroidea</taxon>
        <taxon>Salamandridae</taxon>
        <taxon>Pleurodelinae</taxon>
        <taxon>Pleurodeles</taxon>
    </lineage>
</organism>
<reference evidence="2" key="1">
    <citation type="journal article" date="2022" name="bioRxiv">
        <title>Sequencing and chromosome-scale assembly of the giantPleurodeles waltlgenome.</title>
        <authorList>
            <person name="Brown T."/>
            <person name="Elewa A."/>
            <person name="Iarovenko S."/>
            <person name="Subramanian E."/>
            <person name="Araus A.J."/>
            <person name="Petzold A."/>
            <person name="Susuki M."/>
            <person name="Suzuki K.-i.T."/>
            <person name="Hayashi T."/>
            <person name="Toyoda A."/>
            <person name="Oliveira C."/>
            <person name="Osipova E."/>
            <person name="Leigh N.D."/>
            <person name="Simon A."/>
            <person name="Yun M.H."/>
        </authorList>
    </citation>
    <scope>NUCLEOTIDE SEQUENCE</scope>
    <source>
        <strain evidence="2">20211129_DDA</strain>
        <tissue evidence="2">Liver</tissue>
    </source>
</reference>
<proteinExistence type="predicted"/>
<dbReference type="AlphaFoldDB" id="A0AAV7M569"/>
<dbReference type="EMBL" id="JANPWB010000014">
    <property type="protein sequence ID" value="KAJ1098926.1"/>
    <property type="molecule type" value="Genomic_DNA"/>
</dbReference>
<evidence type="ECO:0000256" key="1">
    <source>
        <dbReference type="SAM" id="MobiDB-lite"/>
    </source>
</evidence>
<comment type="caution">
    <text evidence="2">The sequence shown here is derived from an EMBL/GenBank/DDBJ whole genome shotgun (WGS) entry which is preliminary data.</text>
</comment>
<protein>
    <submittedName>
        <fullName evidence="2">Uncharacterized protein</fullName>
    </submittedName>
</protein>
<gene>
    <name evidence="2" type="ORF">NDU88_004033</name>
</gene>
<keyword evidence="3" id="KW-1185">Reference proteome</keyword>
<feature type="compositionally biased region" description="Basic and acidic residues" evidence="1">
    <location>
        <begin position="7"/>
        <end position="20"/>
    </location>
</feature>
<dbReference type="Proteomes" id="UP001066276">
    <property type="component" value="Chromosome 10"/>
</dbReference>
<evidence type="ECO:0000313" key="3">
    <source>
        <dbReference type="Proteomes" id="UP001066276"/>
    </source>
</evidence>
<feature type="region of interest" description="Disordered" evidence="1">
    <location>
        <begin position="1"/>
        <end position="20"/>
    </location>
</feature>
<accession>A0AAV7M569</accession>
<sequence length="79" mass="8806">MTSRPIRIQDGRDVRGRRADKGVKRDEARLLRARRLLVGLISCGKIINNITMQPGCLASFILATTNCDEGHSLYQGPRV</sequence>
<evidence type="ECO:0000313" key="2">
    <source>
        <dbReference type="EMBL" id="KAJ1098926.1"/>
    </source>
</evidence>
<name>A0AAV7M569_PLEWA</name>